<dbReference type="InterPro" id="IPR011992">
    <property type="entry name" value="EF-hand-dom_pair"/>
</dbReference>
<dbReference type="Gene3D" id="1.10.238.10">
    <property type="entry name" value="EF-hand"/>
    <property type="match status" value="1"/>
</dbReference>
<gene>
    <name evidence="3" type="ORF">DSCA_13520</name>
</gene>
<dbReference type="PROSITE" id="PS51257">
    <property type="entry name" value="PROKAR_LIPOPROTEIN"/>
    <property type="match status" value="1"/>
</dbReference>
<feature type="domain" description="EF-hand" evidence="2">
    <location>
        <begin position="58"/>
        <end position="93"/>
    </location>
</feature>
<feature type="signal peptide" evidence="1">
    <location>
        <begin position="1"/>
        <end position="19"/>
    </location>
</feature>
<proteinExistence type="predicted"/>
<keyword evidence="4" id="KW-1185">Reference proteome</keyword>
<dbReference type="PROSITE" id="PS50222">
    <property type="entry name" value="EF_HAND_2"/>
    <property type="match status" value="1"/>
</dbReference>
<organism evidence="3 4">
    <name type="scientific">Desulfosarcina alkanivorans</name>
    <dbReference type="NCBI Taxonomy" id="571177"/>
    <lineage>
        <taxon>Bacteria</taxon>
        <taxon>Pseudomonadati</taxon>
        <taxon>Thermodesulfobacteriota</taxon>
        <taxon>Desulfobacteria</taxon>
        <taxon>Desulfobacterales</taxon>
        <taxon>Desulfosarcinaceae</taxon>
        <taxon>Desulfosarcina</taxon>
    </lineage>
</organism>
<dbReference type="Proteomes" id="UP000427906">
    <property type="component" value="Chromosome"/>
</dbReference>
<keyword evidence="1" id="KW-0732">Signal</keyword>
<dbReference type="GO" id="GO:0005509">
    <property type="term" value="F:calcium ion binding"/>
    <property type="evidence" value="ECO:0007669"/>
    <property type="project" value="InterPro"/>
</dbReference>
<accession>A0A5K7YD69</accession>
<dbReference type="Pfam" id="PF13202">
    <property type="entry name" value="EF-hand_5"/>
    <property type="match status" value="2"/>
</dbReference>
<dbReference type="EMBL" id="AP021874">
    <property type="protein sequence ID" value="BBO67422.1"/>
    <property type="molecule type" value="Genomic_DNA"/>
</dbReference>
<dbReference type="RefSeq" id="WP_155320337.1">
    <property type="nucleotide sequence ID" value="NZ_AP021874.1"/>
</dbReference>
<dbReference type="InterPro" id="IPR018247">
    <property type="entry name" value="EF_Hand_1_Ca_BS"/>
</dbReference>
<sequence length="94" mass="10729">MIKSITLVFLALPVLFVGCGHNTFHHGDMPDPGPYMIHFYELDADGDDTVTWEEFKQRFPDSTKDVFKAVDQDGDGFIDHDEWHTFKEAHGAET</sequence>
<evidence type="ECO:0000313" key="4">
    <source>
        <dbReference type="Proteomes" id="UP000427906"/>
    </source>
</evidence>
<dbReference type="KEGG" id="dalk:DSCA_13520"/>
<evidence type="ECO:0000256" key="1">
    <source>
        <dbReference type="SAM" id="SignalP"/>
    </source>
</evidence>
<evidence type="ECO:0000259" key="2">
    <source>
        <dbReference type="PROSITE" id="PS50222"/>
    </source>
</evidence>
<dbReference type="AlphaFoldDB" id="A0A5K7YD69"/>
<dbReference type="InterPro" id="IPR002048">
    <property type="entry name" value="EF_hand_dom"/>
</dbReference>
<feature type="chain" id="PRO_5024282698" description="EF-hand domain-containing protein" evidence="1">
    <location>
        <begin position="20"/>
        <end position="94"/>
    </location>
</feature>
<evidence type="ECO:0000313" key="3">
    <source>
        <dbReference type="EMBL" id="BBO67422.1"/>
    </source>
</evidence>
<dbReference type="PROSITE" id="PS00018">
    <property type="entry name" value="EF_HAND_1"/>
    <property type="match status" value="1"/>
</dbReference>
<name>A0A5K7YD69_9BACT</name>
<dbReference type="SUPFAM" id="SSF47473">
    <property type="entry name" value="EF-hand"/>
    <property type="match status" value="1"/>
</dbReference>
<protein>
    <recommendedName>
        <fullName evidence="2">EF-hand domain-containing protein</fullName>
    </recommendedName>
</protein>
<dbReference type="OrthoDB" id="5460649at2"/>
<reference evidence="3 4" key="1">
    <citation type="submission" date="2019-11" db="EMBL/GenBank/DDBJ databases">
        <title>Comparative genomics of hydrocarbon-degrading Desulfosarcina strains.</title>
        <authorList>
            <person name="Watanabe M."/>
            <person name="Kojima H."/>
            <person name="Fukui M."/>
        </authorList>
    </citation>
    <scope>NUCLEOTIDE SEQUENCE [LARGE SCALE GENOMIC DNA]</scope>
    <source>
        <strain evidence="3 4">PL12</strain>
    </source>
</reference>